<reference evidence="1 2" key="1">
    <citation type="submission" date="2020-09" db="EMBL/GenBank/DDBJ databases">
        <title>Dyella sp. 7MK23 isolated from forest soil.</title>
        <authorList>
            <person name="Fu J."/>
        </authorList>
    </citation>
    <scope>NUCLEOTIDE SEQUENCE [LARGE SCALE GENOMIC DNA]</scope>
    <source>
        <strain evidence="1 2">7MK23</strain>
    </source>
</reference>
<organism evidence="1 2">
    <name type="scientific">Dyella acidiphila</name>
    <dbReference type="NCBI Taxonomy" id="2775866"/>
    <lineage>
        <taxon>Bacteria</taxon>
        <taxon>Pseudomonadati</taxon>
        <taxon>Pseudomonadota</taxon>
        <taxon>Gammaproteobacteria</taxon>
        <taxon>Lysobacterales</taxon>
        <taxon>Rhodanobacteraceae</taxon>
        <taxon>Dyella</taxon>
    </lineage>
</organism>
<sequence>MFPARCIKSSRPLRSAPIMLQTKPLSLVRPLLLVLLLAFSSVSFSEDRILPEANYTGTLITSNPNTIREGSLVLTPYVIYLHANDRYDPHGRREKLPHSYSQWQTLLPIAYGITPRLTGKLTLGGNRTSEKGDHTRGLQATDVALRLQYQLLAPNRDGSRPSVSVFISQNLLTGSYDSLRDHPLDGMGSGAKRTNLSLLSQKVFWLANGRPLRLRGQLSWSPKPPSIRLQDVSVYSTPHGFRGIYYPGSQLNLSIGSEYSMDAHWVPAIDIVASRQGRASLSGTIQQEDGSLSPMQRTDNYSAIYSIVPAIEYNFNGQYGLIAGVQFSLGGHNTRAPITPRIAFNAVF</sequence>
<accession>A0ABR9G5M7</accession>
<dbReference type="EMBL" id="JACZZA010000001">
    <property type="protein sequence ID" value="MBE1159312.1"/>
    <property type="molecule type" value="Genomic_DNA"/>
</dbReference>
<protein>
    <recommendedName>
        <fullName evidence="3">Transporter</fullName>
    </recommendedName>
</protein>
<name>A0ABR9G5M7_9GAMM</name>
<keyword evidence="2" id="KW-1185">Reference proteome</keyword>
<dbReference type="Proteomes" id="UP000651010">
    <property type="component" value="Unassembled WGS sequence"/>
</dbReference>
<dbReference type="RefSeq" id="WP_192554145.1">
    <property type="nucleotide sequence ID" value="NZ_JACZZA010000001.1"/>
</dbReference>
<proteinExistence type="predicted"/>
<evidence type="ECO:0000313" key="1">
    <source>
        <dbReference type="EMBL" id="MBE1159312.1"/>
    </source>
</evidence>
<comment type="caution">
    <text evidence="1">The sequence shown here is derived from an EMBL/GenBank/DDBJ whole genome shotgun (WGS) entry which is preliminary data.</text>
</comment>
<evidence type="ECO:0000313" key="2">
    <source>
        <dbReference type="Proteomes" id="UP000651010"/>
    </source>
</evidence>
<evidence type="ECO:0008006" key="3">
    <source>
        <dbReference type="Google" id="ProtNLM"/>
    </source>
</evidence>
<gene>
    <name evidence="1" type="ORF">IGX34_02870</name>
</gene>